<evidence type="ECO:0000256" key="7">
    <source>
        <dbReference type="ARBA" id="ARBA00022833"/>
    </source>
</evidence>
<dbReference type="InterPro" id="IPR007081">
    <property type="entry name" value="RNA_pol_Rpb1_5"/>
</dbReference>
<evidence type="ECO:0000256" key="2">
    <source>
        <dbReference type="ARBA" id="ARBA00006460"/>
    </source>
</evidence>
<dbReference type="InterPro" id="IPR044893">
    <property type="entry name" value="RNA_pol_Rpb1_clamp_domain"/>
</dbReference>
<dbReference type="FunFam" id="2.40.40.20:FF:000019">
    <property type="entry name" value="DNA-directed RNA polymerase II subunit RPB1"/>
    <property type="match status" value="1"/>
</dbReference>
<evidence type="ECO:0000256" key="8">
    <source>
        <dbReference type="ARBA" id="ARBA00022842"/>
    </source>
</evidence>
<keyword evidence="9 11" id="KW-0804">Transcription</keyword>
<feature type="domain" description="RNA polymerase N-terminal" evidence="12">
    <location>
        <begin position="247"/>
        <end position="552"/>
    </location>
</feature>
<evidence type="ECO:0000256" key="3">
    <source>
        <dbReference type="ARBA" id="ARBA00022478"/>
    </source>
</evidence>
<name>A0AAV2H747_LYMST</name>
<dbReference type="FunFam" id="3.30.1490.180:FF:000002">
    <property type="entry name" value="DNA-directed RNA polymerase subunit"/>
    <property type="match status" value="1"/>
</dbReference>
<dbReference type="InterPro" id="IPR007083">
    <property type="entry name" value="RNA_pol_Rpb1_4"/>
</dbReference>
<evidence type="ECO:0000256" key="1">
    <source>
        <dbReference type="ARBA" id="ARBA00004123"/>
    </source>
</evidence>
<dbReference type="Gene3D" id="1.10.274.100">
    <property type="entry name" value="RNA polymerase Rpb1, domain 3"/>
    <property type="match status" value="1"/>
</dbReference>
<evidence type="ECO:0000313" key="14">
    <source>
        <dbReference type="Proteomes" id="UP001497497"/>
    </source>
</evidence>
<evidence type="ECO:0000256" key="9">
    <source>
        <dbReference type="ARBA" id="ARBA00023163"/>
    </source>
</evidence>
<dbReference type="InterPro" id="IPR035697">
    <property type="entry name" value="RNAP_III_RPC1_N"/>
</dbReference>
<dbReference type="GO" id="GO:0003677">
    <property type="term" value="F:DNA binding"/>
    <property type="evidence" value="ECO:0007669"/>
    <property type="project" value="InterPro"/>
</dbReference>
<dbReference type="InterPro" id="IPR000722">
    <property type="entry name" value="RNA_pol_asu"/>
</dbReference>
<dbReference type="GO" id="GO:0000428">
    <property type="term" value="C:DNA-directed RNA polymerase complex"/>
    <property type="evidence" value="ECO:0007669"/>
    <property type="project" value="UniProtKB-KW"/>
</dbReference>
<dbReference type="GO" id="GO:0005654">
    <property type="term" value="C:nucleoplasm"/>
    <property type="evidence" value="ECO:0007669"/>
    <property type="project" value="UniProtKB-ARBA"/>
</dbReference>
<dbReference type="InterPro" id="IPR006592">
    <property type="entry name" value="RNA_pol_N"/>
</dbReference>
<organism evidence="13 14">
    <name type="scientific">Lymnaea stagnalis</name>
    <name type="common">Great pond snail</name>
    <name type="synonym">Helix stagnalis</name>
    <dbReference type="NCBI Taxonomy" id="6523"/>
    <lineage>
        <taxon>Eukaryota</taxon>
        <taxon>Metazoa</taxon>
        <taxon>Spiralia</taxon>
        <taxon>Lophotrochozoa</taxon>
        <taxon>Mollusca</taxon>
        <taxon>Gastropoda</taxon>
        <taxon>Heterobranchia</taxon>
        <taxon>Euthyneura</taxon>
        <taxon>Panpulmonata</taxon>
        <taxon>Hygrophila</taxon>
        <taxon>Lymnaeoidea</taxon>
        <taxon>Lymnaeidae</taxon>
        <taxon>Lymnaea</taxon>
    </lineage>
</organism>
<dbReference type="InterPro" id="IPR015700">
    <property type="entry name" value="RPC1"/>
</dbReference>
<dbReference type="FunFam" id="1.10.150.390:FF:000003">
    <property type="entry name" value="DNA-directed RNA polymerase subunit"/>
    <property type="match status" value="1"/>
</dbReference>
<evidence type="ECO:0000259" key="12">
    <source>
        <dbReference type="SMART" id="SM00663"/>
    </source>
</evidence>
<dbReference type="InterPro" id="IPR035698">
    <property type="entry name" value="RNAP_III_Rpc1_C"/>
</dbReference>
<dbReference type="EMBL" id="CAXITT010000034">
    <property type="protein sequence ID" value="CAL1528599.1"/>
    <property type="molecule type" value="Genomic_DNA"/>
</dbReference>
<dbReference type="CDD" id="cd02583">
    <property type="entry name" value="RNAP_III_RPC1_N"/>
    <property type="match status" value="1"/>
</dbReference>
<keyword evidence="4 11" id="KW-0808">Transferase</keyword>
<dbReference type="GO" id="GO:0006351">
    <property type="term" value="P:DNA-templated transcription"/>
    <property type="evidence" value="ECO:0007669"/>
    <property type="project" value="InterPro"/>
</dbReference>
<evidence type="ECO:0000256" key="4">
    <source>
        <dbReference type="ARBA" id="ARBA00022679"/>
    </source>
</evidence>
<proteinExistence type="inferred from homology"/>
<dbReference type="Pfam" id="PF04997">
    <property type="entry name" value="RNA_pol_Rpb1_1"/>
    <property type="match status" value="1"/>
</dbReference>
<comment type="subcellular location">
    <subcellularLocation>
        <location evidence="1">Nucleus</location>
    </subcellularLocation>
</comment>
<dbReference type="Gene3D" id="4.10.860.120">
    <property type="entry name" value="RNA polymerase II, clamp domain"/>
    <property type="match status" value="1"/>
</dbReference>
<dbReference type="Gene3D" id="6.10.250.2940">
    <property type="match status" value="1"/>
</dbReference>
<dbReference type="NCBIfam" id="NF006336">
    <property type="entry name" value="PRK08566.1"/>
    <property type="match status" value="1"/>
</dbReference>
<keyword evidence="3 11" id="KW-0240">DNA-directed RNA polymerase</keyword>
<dbReference type="Pfam" id="PF04998">
    <property type="entry name" value="RNA_pol_Rpb1_5"/>
    <property type="match status" value="1"/>
</dbReference>
<accession>A0AAV2H747</accession>
<dbReference type="Pfam" id="PF05000">
    <property type="entry name" value="RNA_pol_Rpb1_4"/>
    <property type="match status" value="1"/>
</dbReference>
<keyword evidence="5 11" id="KW-0548">Nucleotidyltransferase</keyword>
<dbReference type="SMART" id="SM00663">
    <property type="entry name" value="RPOLA_N"/>
    <property type="match status" value="1"/>
</dbReference>
<keyword evidence="10" id="KW-0539">Nucleus</keyword>
<dbReference type="GO" id="GO:0003899">
    <property type="term" value="F:DNA-directed RNA polymerase activity"/>
    <property type="evidence" value="ECO:0007669"/>
    <property type="project" value="UniProtKB-EC"/>
</dbReference>
<evidence type="ECO:0000313" key="13">
    <source>
        <dbReference type="EMBL" id="CAL1528599.1"/>
    </source>
</evidence>
<dbReference type="Pfam" id="PF00623">
    <property type="entry name" value="RNA_pol_Rpb1_2"/>
    <property type="match status" value="1"/>
</dbReference>
<dbReference type="Gene3D" id="3.30.1490.180">
    <property type="entry name" value="RNA polymerase ii"/>
    <property type="match status" value="1"/>
</dbReference>
<gene>
    <name evidence="13" type="ORF">GSLYS_00002769001</name>
</gene>
<keyword evidence="6" id="KW-0479">Metal-binding</keyword>
<evidence type="ECO:0000256" key="10">
    <source>
        <dbReference type="ARBA" id="ARBA00023242"/>
    </source>
</evidence>
<keyword evidence="7" id="KW-0862">Zinc</keyword>
<dbReference type="InterPro" id="IPR007080">
    <property type="entry name" value="RNA_pol_Rpb1_1"/>
</dbReference>
<dbReference type="SUPFAM" id="SSF64484">
    <property type="entry name" value="beta and beta-prime subunits of DNA dependent RNA-polymerase"/>
    <property type="match status" value="1"/>
</dbReference>
<dbReference type="Gene3D" id="6.20.50.80">
    <property type="match status" value="1"/>
</dbReference>
<dbReference type="Gene3D" id="1.10.132.30">
    <property type="match status" value="1"/>
</dbReference>
<dbReference type="Gene3D" id="1.10.150.390">
    <property type="match status" value="1"/>
</dbReference>
<protein>
    <recommendedName>
        <fullName evidence="11">DNA-directed RNA polymerase subunit</fullName>
        <ecNumber evidence="11">2.7.7.6</ecNumber>
    </recommendedName>
</protein>
<dbReference type="FunFam" id="1.10.274.100:FF:000003">
    <property type="entry name" value="DNA-directed RNA polymerase subunit"/>
    <property type="match status" value="1"/>
</dbReference>
<evidence type="ECO:0000256" key="11">
    <source>
        <dbReference type="RuleBase" id="RU004279"/>
    </source>
</evidence>
<reference evidence="13 14" key="1">
    <citation type="submission" date="2024-04" db="EMBL/GenBank/DDBJ databases">
        <authorList>
            <consortium name="Genoscope - CEA"/>
            <person name="William W."/>
        </authorList>
    </citation>
    <scope>NUCLEOTIDE SEQUENCE [LARGE SCALE GENOMIC DNA]</scope>
</reference>
<dbReference type="Proteomes" id="UP001497497">
    <property type="component" value="Unassembled WGS sequence"/>
</dbReference>
<dbReference type="Gene3D" id="2.40.40.20">
    <property type="match status" value="1"/>
</dbReference>
<dbReference type="PANTHER" id="PTHR48446:SF1">
    <property type="entry name" value="DNA-DIRECTED RNA POLYMERASE SUBUNIT BETA' N-TERMINAL SECTION"/>
    <property type="match status" value="1"/>
</dbReference>
<dbReference type="InterPro" id="IPR038120">
    <property type="entry name" value="Rpb1_funnel_sf"/>
</dbReference>
<comment type="similarity">
    <text evidence="2 11">Belongs to the RNA polymerase beta' chain family.</text>
</comment>
<evidence type="ECO:0000256" key="5">
    <source>
        <dbReference type="ARBA" id="ARBA00022695"/>
    </source>
</evidence>
<dbReference type="InterPro" id="IPR042102">
    <property type="entry name" value="RNA_pol_Rpb1_3_sf"/>
</dbReference>
<comment type="catalytic activity">
    <reaction evidence="11">
        <text>RNA(n) + a ribonucleoside 5'-triphosphate = RNA(n+1) + diphosphate</text>
        <dbReference type="Rhea" id="RHEA:21248"/>
        <dbReference type="Rhea" id="RHEA-COMP:14527"/>
        <dbReference type="Rhea" id="RHEA-COMP:17342"/>
        <dbReference type="ChEBI" id="CHEBI:33019"/>
        <dbReference type="ChEBI" id="CHEBI:61557"/>
        <dbReference type="ChEBI" id="CHEBI:140395"/>
        <dbReference type="EC" id="2.7.7.6"/>
    </reaction>
</comment>
<dbReference type="FunFam" id="1.10.132.30:FF:000001">
    <property type="entry name" value="DNA-directed RNA polymerase subunit"/>
    <property type="match status" value="1"/>
</dbReference>
<keyword evidence="14" id="KW-1185">Reference proteome</keyword>
<comment type="caution">
    <text evidence="13">The sequence shown here is derived from an EMBL/GenBank/DDBJ whole genome shotgun (WGS) entry which is preliminary data.</text>
</comment>
<sequence>MVKEQFRETDLAKKISHVTFGFMSPEQMQKASHLHVVNKTLYSQDAKNKPCPNGVLDHRMGTSEKDNSCDTCGKVLADCVGHFGYIDLELPVYHVGHFRTTITVLQMICKSCSAILLSQEQKDSFLRALKKPNLTYLQKKALRKRIYDTCRKVKTCLNCGDHNGMVKKVGLFRIAHDRSQQGRKSEAILKERVEAFDAAVKANSEISTLMSKTYDVLNPVIVHELFKRINDSDIQLLLMNPEVGRPEDLILTRIFVPPICIRPSVISDLKSGTNEDDITMKLTEIMMVNEIIQRLRATGAKMQMYMEDWDYVQLHVALLYNSETSGIPLSMQPKKKTRGFVQRLKGKQGRFRGNLSGKRVDFSGRTVISPDPNMRIDQVAVPVQVAKIMTYPEKVCPANLALMQTLVRNGCDVHPGANFIKIQSTGERKFLRYGNRNHIANSLRYGDVVERHMIDGDVILFNRQPSLHKLSIQAFYAKVMPNRTFRFNECCCGPFGADFDGDEMNLHLPQTEEAKAEAIILMGSKSNIITPRNGEPLIAAIQDFITGAYLMTQKDVFFDRNRACQLIASMLAGKDAAMKIDLPPPAILKPCQLWTGKQVFSLLMKPNKACPVKVNLRTKGKNYTKNEDLCTNDSYIVIHNSEIMCGYLDKATLGSGSKLTIFYLILRDYGQEAGADALSRLARLSPAFLSHHGFSIGIGDVTPGEGLIKKKEVLLDKGYSTCDGYIRDLEEGRLQPQPGCTEDETLEAKILKELSVIRDHAGDVCFKELHKTNSPLNMAICGSKGSFINISQMIACVGQQAISGKRVPNGFEDRALPHFPRFSKDPAARGFVSNSFYTGLTPTEFFFHTMAGREGLVDTAVKTAETGYMQRRLVKSLEDLCLQYDSTVRTSVGEVVQFIYGEDSLDPAAMEGSDQPVEYNRLLIHVRAMLASSCRNEPSMTGSQVVSKVKEILLGATWEKVNSRFKADLVDFFSNLAKKISECHSHYKIDCNQAVGTSLNQVERLTASQVSHYLEICLDKYNRALIEPGEAVGAICAQSIGEPGTQMTLKTFHFAGVASMNITQGVPRIKEIINASKTISTPIITAKLENSSDEEFARLVKGRIERTTLGQISEYLEEVYIPDDCFILIKLDIHRIRLLKLEVSPETIASCIVNSKLKVRYPDIKVHSESVLSVSANASSKVSMYYRLQNLKKMLPEITVRGIPSVTRAVIHKSDQSGKYKLLIEGDNLSGVMATQGVHGARCKSNNTHEVWQTLGIEAARSTIMKEVTVTMKSHGMSIDARHTMLLADLMTYRGEVLGITRYGLAKMKESVLMLASFEKTAEHLFQAAYFGQRDAICGVSECIIMGIPMNLGTGIFKLLYKAENPPTLTPRPVLIDFHAPEYKLNLS</sequence>
<dbReference type="GO" id="GO:0046872">
    <property type="term" value="F:metal ion binding"/>
    <property type="evidence" value="ECO:0007669"/>
    <property type="project" value="UniProtKB-KW"/>
</dbReference>
<dbReference type="FunFam" id="4.10.860.120:FF:000004">
    <property type="entry name" value="DNA-directed RNA polymerase subunit"/>
    <property type="match status" value="1"/>
</dbReference>
<evidence type="ECO:0000256" key="6">
    <source>
        <dbReference type="ARBA" id="ARBA00022723"/>
    </source>
</evidence>
<dbReference type="CDD" id="cd02736">
    <property type="entry name" value="RNAP_III_Rpc1_C"/>
    <property type="match status" value="1"/>
</dbReference>
<dbReference type="PANTHER" id="PTHR48446">
    <property type="entry name" value="DNA-DIRECTED RNA POLYMERASE SUBUNIT BETA' N-TERMINAL SECTION"/>
    <property type="match status" value="1"/>
</dbReference>
<dbReference type="InterPro" id="IPR007066">
    <property type="entry name" value="RNA_pol_Rpb1_3"/>
</dbReference>
<dbReference type="EC" id="2.7.7.6" evidence="11"/>
<dbReference type="Pfam" id="PF04983">
    <property type="entry name" value="RNA_pol_Rpb1_3"/>
    <property type="match status" value="1"/>
</dbReference>
<keyword evidence="8" id="KW-0460">Magnesium</keyword>
<comment type="function">
    <text evidence="11">DNA-dependent RNA polymerase catalyzes the transcription of DNA into RNA using the four ribonucleoside triphosphates as substrates.</text>
</comment>